<keyword evidence="1" id="KW-0812">Transmembrane</keyword>
<evidence type="ECO:0000313" key="3">
    <source>
        <dbReference type="EMBL" id="QQO62351.1"/>
    </source>
</evidence>
<dbReference type="PANTHER" id="PTHR43685:SF2">
    <property type="entry name" value="GLYCOSYLTRANSFERASE 2-LIKE DOMAIN-CONTAINING PROTEIN"/>
    <property type="match status" value="1"/>
</dbReference>
<dbReference type="CDD" id="cd00761">
    <property type="entry name" value="Glyco_tranf_GTA_type"/>
    <property type="match status" value="1"/>
</dbReference>
<evidence type="ECO:0000313" key="4">
    <source>
        <dbReference type="Proteomes" id="UP000596157"/>
    </source>
</evidence>
<evidence type="ECO:0000259" key="2">
    <source>
        <dbReference type="Pfam" id="PF00535"/>
    </source>
</evidence>
<dbReference type="InterPro" id="IPR029044">
    <property type="entry name" value="Nucleotide-diphossugar_trans"/>
</dbReference>
<sequence length="287" mass="33158">MNHIKYSLILATLNPKLNLLLRLLDSLSNQSIKNFELIVVDQSTQPVNKDLINNKYSDFFNIYFTTSKKGLSRARNLGARFAKGEFLLFPDDDCWYDCDFFYLLTKYVNNENNKILTFRAANDQNINIAKFDSQPGLCDKFNIWRRVSSISLCVKKDIFEDLSGFDENLGLGSGTLTGACEDIELPLRAMSLNLSVKYNPVIVARHDIPMQRDYNLVIHRAKTHMFSVGYLYKKYNYPLSFILFSISKNIAGILLYTFRFNKKMAKYHYYTALGKINGYLSNDNIKN</sequence>
<dbReference type="RefSeq" id="WP_337979659.1">
    <property type="nucleotide sequence ID" value="NZ_CP067099.1"/>
</dbReference>
<dbReference type="Proteomes" id="UP000596157">
    <property type="component" value="Chromosome"/>
</dbReference>
<gene>
    <name evidence="3" type="ORF">JI723_19415</name>
</gene>
<dbReference type="PANTHER" id="PTHR43685">
    <property type="entry name" value="GLYCOSYLTRANSFERASE"/>
    <property type="match status" value="1"/>
</dbReference>
<name>A0ABX7AEH6_9GAMM</name>
<keyword evidence="1" id="KW-1133">Transmembrane helix</keyword>
<reference evidence="4" key="1">
    <citation type="submission" date="2021-01" db="EMBL/GenBank/DDBJ databases">
        <title>Providencia vermicola LLDRA6, a soil-borne Mn(II)-oxidizing bacterium, exploits a strategy of superoxide production coupled to hydrogen peroxide consumption to generate Mn oxides, as revealed by transcriptional up-regulation of genes for phenylacetic acid catabolism.</title>
        <authorList>
            <person name="Chen S."/>
            <person name="Ding Z."/>
            <person name="Chen J."/>
            <person name="Luo J."/>
            <person name="Ruan X."/>
            <person name="Li Z."/>
            <person name="Liao F."/>
            <person name="He J."/>
            <person name="Li D."/>
        </authorList>
    </citation>
    <scope>NUCLEOTIDE SEQUENCE [LARGE SCALE GENOMIC DNA]</scope>
    <source>
        <strain evidence="4">LLDRA6</strain>
    </source>
</reference>
<keyword evidence="4" id="KW-1185">Reference proteome</keyword>
<accession>A0ABX7AEH6</accession>
<dbReference type="InterPro" id="IPR050834">
    <property type="entry name" value="Glycosyltransf_2"/>
</dbReference>
<dbReference type="EMBL" id="CP067099">
    <property type="protein sequence ID" value="QQO62351.1"/>
    <property type="molecule type" value="Genomic_DNA"/>
</dbReference>
<dbReference type="Gene3D" id="3.90.550.10">
    <property type="entry name" value="Spore Coat Polysaccharide Biosynthesis Protein SpsA, Chain A"/>
    <property type="match status" value="1"/>
</dbReference>
<feature type="transmembrane region" description="Helical" evidence="1">
    <location>
        <begin position="237"/>
        <end position="258"/>
    </location>
</feature>
<dbReference type="InterPro" id="IPR001173">
    <property type="entry name" value="Glyco_trans_2-like"/>
</dbReference>
<organism evidence="3 4">
    <name type="scientific">Providencia manganoxydans</name>
    <dbReference type="NCBI Taxonomy" id="2923283"/>
    <lineage>
        <taxon>Bacteria</taxon>
        <taxon>Pseudomonadati</taxon>
        <taxon>Pseudomonadota</taxon>
        <taxon>Gammaproteobacteria</taxon>
        <taxon>Enterobacterales</taxon>
        <taxon>Morganellaceae</taxon>
        <taxon>Providencia</taxon>
    </lineage>
</organism>
<feature type="domain" description="Glycosyltransferase 2-like" evidence="2">
    <location>
        <begin position="7"/>
        <end position="116"/>
    </location>
</feature>
<dbReference type="GeneID" id="92280935"/>
<keyword evidence="1" id="KW-0472">Membrane</keyword>
<proteinExistence type="predicted"/>
<protein>
    <submittedName>
        <fullName evidence="3">Glycosyltransferase family 2 protein</fullName>
    </submittedName>
</protein>
<evidence type="ECO:0000256" key="1">
    <source>
        <dbReference type="SAM" id="Phobius"/>
    </source>
</evidence>
<dbReference type="SUPFAM" id="SSF53448">
    <property type="entry name" value="Nucleotide-diphospho-sugar transferases"/>
    <property type="match status" value="1"/>
</dbReference>
<dbReference type="Pfam" id="PF00535">
    <property type="entry name" value="Glycos_transf_2"/>
    <property type="match status" value="1"/>
</dbReference>